<evidence type="ECO:0000313" key="3">
    <source>
        <dbReference type="Proteomes" id="UP001386955"/>
    </source>
</evidence>
<evidence type="ECO:0000256" key="1">
    <source>
        <dbReference type="SAM" id="MobiDB-lite"/>
    </source>
</evidence>
<comment type="caution">
    <text evidence="2">The sequence shown here is derived from an EMBL/GenBank/DDBJ whole genome shotgun (WGS) entry which is preliminary data.</text>
</comment>
<dbReference type="Proteomes" id="UP001386955">
    <property type="component" value="Unassembled WGS sequence"/>
</dbReference>
<dbReference type="PANTHER" id="PTHR34190">
    <property type="entry name" value="EXPRESSED PROTEIN"/>
    <property type="match status" value="1"/>
</dbReference>
<name>A0AAN9XU33_PSOTE</name>
<feature type="compositionally biased region" description="Polar residues" evidence="1">
    <location>
        <begin position="83"/>
        <end position="104"/>
    </location>
</feature>
<dbReference type="EMBL" id="JAYMYS010000002">
    <property type="protein sequence ID" value="KAK7407166.1"/>
    <property type="molecule type" value="Genomic_DNA"/>
</dbReference>
<organism evidence="2 3">
    <name type="scientific">Psophocarpus tetragonolobus</name>
    <name type="common">Winged bean</name>
    <name type="synonym">Dolichos tetragonolobus</name>
    <dbReference type="NCBI Taxonomy" id="3891"/>
    <lineage>
        <taxon>Eukaryota</taxon>
        <taxon>Viridiplantae</taxon>
        <taxon>Streptophyta</taxon>
        <taxon>Embryophyta</taxon>
        <taxon>Tracheophyta</taxon>
        <taxon>Spermatophyta</taxon>
        <taxon>Magnoliopsida</taxon>
        <taxon>eudicotyledons</taxon>
        <taxon>Gunneridae</taxon>
        <taxon>Pentapetalae</taxon>
        <taxon>rosids</taxon>
        <taxon>fabids</taxon>
        <taxon>Fabales</taxon>
        <taxon>Fabaceae</taxon>
        <taxon>Papilionoideae</taxon>
        <taxon>50 kb inversion clade</taxon>
        <taxon>NPAAA clade</taxon>
        <taxon>indigoferoid/millettioid clade</taxon>
        <taxon>Phaseoleae</taxon>
        <taxon>Psophocarpus</taxon>
    </lineage>
</organism>
<evidence type="ECO:0000313" key="2">
    <source>
        <dbReference type="EMBL" id="KAK7407166.1"/>
    </source>
</evidence>
<dbReference type="AlphaFoldDB" id="A0AAN9XU33"/>
<feature type="compositionally biased region" description="Basic residues" evidence="1">
    <location>
        <begin position="157"/>
        <end position="172"/>
    </location>
</feature>
<keyword evidence="3" id="KW-1185">Reference proteome</keyword>
<dbReference type="PANTHER" id="PTHR34190:SF3">
    <property type="entry name" value="MICROSPORE-SPECIFIC PROMOTER 2"/>
    <property type="match status" value="1"/>
</dbReference>
<feature type="compositionally biased region" description="Polar residues" evidence="1">
    <location>
        <begin position="112"/>
        <end position="121"/>
    </location>
</feature>
<reference evidence="2 3" key="1">
    <citation type="submission" date="2024-01" db="EMBL/GenBank/DDBJ databases">
        <title>The genomes of 5 underutilized Papilionoideae crops provide insights into root nodulation and disease resistanc.</title>
        <authorList>
            <person name="Jiang F."/>
        </authorList>
    </citation>
    <scope>NUCLEOTIDE SEQUENCE [LARGE SCALE GENOMIC DNA]</scope>
    <source>
        <strain evidence="2">DUOXIRENSHENG_FW03</strain>
        <tissue evidence="2">Leaves</tissue>
    </source>
</reference>
<feature type="region of interest" description="Disordered" evidence="1">
    <location>
        <begin position="83"/>
        <end position="188"/>
    </location>
</feature>
<accession>A0AAN9XU33</accession>
<feature type="compositionally biased region" description="Basic and acidic residues" evidence="1">
    <location>
        <begin position="136"/>
        <end position="147"/>
    </location>
</feature>
<gene>
    <name evidence="2" type="ORF">VNO78_08848</name>
</gene>
<protein>
    <submittedName>
        <fullName evidence="2">Uncharacterized protein</fullName>
    </submittedName>
</protein>
<sequence>MDDPKLPSHDSSISLIARLDHLEFIMKYLERKQRYGTNVLPDKAKQSLDFSTKEAFYKGTLLDRVASLELRLLKLYVEMDSSDNSLPLSHDSTQTSGESAFNQGSKRETGYSFPTFNNLPNNGEKGLVPIKTSEISQEKFESEKQEIKNSCPPKQQGKNRARKNEKKSKAEKKRVSPVSWPHLKLLGC</sequence>
<proteinExistence type="predicted"/>